<dbReference type="InterPro" id="IPR040498">
    <property type="entry name" value="PriA_CRR"/>
</dbReference>
<dbReference type="SMART" id="SM00487">
    <property type="entry name" value="DEXDc"/>
    <property type="match status" value="1"/>
</dbReference>
<evidence type="ECO:0000256" key="8">
    <source>
        <dbReference type="ARBA" id="ARBA00022840"/>
    </source>
</evidence>
<evidence type="ECO:0000259" key="12">
    <source>
        <dbReference type="PROSITE" id="PS51192"/>
    </source>
</evidence>
<dbReference type="GO" id="GO:0016787">
    <property type="term" value="F:hydrolase activity"/>
    <property type="evidence" value="ECO:0007669"/>
    <property type="project" value="UniProtKB-KW"/>
</dbReference>
<dbReference type="InterPro" id="IPR042115">
    <property type="entry name" value="PriA_3primeBD_sf"/>
</dbReference>
<dbReference type="CDD" id="cd18804">
    <property type="entry name" value="SF2_C_priA"/>
    <property type="match status" value="1"/>
</dbReference>
<keyword evidence="10 11" id="KW-0413">Isomerase</keyword>
<keyword evidence="7 11" id="KW-0862">Zinc</keyword>
<keyword evidence="3 11" id="KW-0479">Metal-binding</keyword>
<dbReference type="InterPro" id="IPR014001">
    <property type="entry name" value="Helicase_ATP-bd"/>
</dbReference>
<evidence type="ECO:0000313" key="14">
    <source>
        <dbReference type="EMBL" id="TVM32613.1"/>
    </source>
</evidence>
<feature type="binding site" evidence="11">
    <location>
        <position position="500"/>
    </location>
    <ligand>
        <name>Zn(2+)</name>
        <dbReference type="ChEBI" id="CHEBI:29105"/>
        <label>1</label>
    </ligand>
</feature>
<evidence type="ECO:0000256" key="4">
    <source>
        <dbReference type="ARBA" id="ARBA00022741"/>
    </source>
</evidence>
<evidence type="ECO:0000256" key="9">
    <source>
        <dbReference type="ARBA" id="ARBA00023125"/>
    </source>
</evidence>
<feature type="binding site" evidence="11">
    <location>
        <position position="506"/>
    </location>
    <ligand>
        <name>Zn(2+)</name>
        <dbReference type="ChEBI" id="CHEBI:29105"/>
        <label>2</label>
    </ligand>
</feature>
<dbReference type="GO" id="GO:1990077">
    <property type="term" value="C:primosome complex"/>
    <property type="evidence" value="ECO:0007669"/>
    <property type="project" value="UniProtKB-UniRule"/>
</dbReference>
<keyword evidence="2 11" id="KW-0235">DNA replication</keyword>
<keyword evidence="6 11" id="KW-0347">Helicase</keyword>
<dbReference type="GO" id="GO:0003677">
    <property type="term" value="F:DNA binding"/>
    <property type="evidence" value="ECO:0007669"/>
    <property type="project" value="UniProtKB-UniRule"/>
</dbReference>
<evidence type="ECO:0000256" key="6">
    <source>
        <dbReference type="ARBA" id="ARBA00022806"/>
    </source>
</evidence>
<dbReference type="Proteomes" id="UP000434052">
    <property type="component" value="Unassembled WGS sequence"/>
</dbReference>
<dbReference type="Pfam" id="PF17764">
    <property type="entry name" value="PriA_3primeBD"/>
    <property type="match status" value="1"/>
</dbReference>
<feature type="binding site" evidence="11">
    <location>
        <position position="509"/>
    </location>
    <ligand>
        <name>Zn(2+)</name>
        <dbReference type="ChEBI" id="CHEBI:29105"/>
        <label>2</label>
    </ligand>
</feature>
<dbReference type="SUPFAM" id="SSF52540">
    <property type="entry name" value="P-loop containing nucleoside triphosphate hydrolases"/>
    <property type="match status" value="1"/>
</dbReference>
<protein>
    <recommendedName>
        <fullName evidence="11">Replication restart protein PriA</fullName>
    </recommendedName>
    <alternativeName>
        <fullName evidence="11">ATP-dependent DNA helicase PriA</fullName>
        <ecNumber evidence="11">5.6.2.4</ecNumber>
    </alternativeName>
    <alternativeName>
        <fullName evidence="11">DNA 3'-5' helicase PriA</fullName>
    </alternativeName>
</protein>
<dbReference type="EMBL" id="QMIF01000010">
    <property type="protein sequence ID" value="TVM32613.1"/>
    <property type="molecule type" value="Genomic_DNA"/>
</dbReference>
<comment type="function">
    <text evidence="11">Initiates the restart of stalled replication forks, which reloads the replicative helicase on sites other than the origin of replication. Recognizes and binds to abandoned replication forks and remodels them to uncover a helicase loading site. Promotes assembly of the primosome at these replication forks.</text>
</comment>
<dbReference type="SMART" id="SM00490">
    <property type="entry name" value="HELICc"/>
    <property type="match status" value="1"/>
</dbReference>
<dbReference type="OrthoDB" id="9759544at2"/>
<dbReference type="GO" id="GO:0006310">
    <property type="term" value="P:DNA recombination"/>
    <property type="evidence" value="ECO:0007669"/>
    <property type="project" value="InterPro"/>
</dbReference>
<keyword evidence="5 11" id="KW-0378">Hydrolase</keyword>
<evidence type="ECO:0000256" key="2">
    <source>
        <dbReference type="ARBA" id="ARBA00022705"/>
    </source>
</evidence>
<dbReference type="GO" id="GO:0043138">
    <property type="term" value="F:3'-5' DNA helicase activity"/>
    <property type="evidence" value="ECO:0007669"/>
    <property type="project" value="UniProtKB-EC"/>
</dbReference>
<accession>A0A6P1ZEA6</accession>
<dbReference type="InterPro" id="IPR027417">
    <property type="entry name" value="P-loop_NTPase"/>
</dbReference>
<feature type="binding site" evidence="11">
    <location>
        <position position="497"/>
    </location>
    <ligand>
        <name>Zn(2+)</name>
        <dbReference type="ChEBI" id="CHEBI:29105"/>
        <label>1</label>
    </ligand>
</feature>
<evidence type="ECO:0000256" key="10">
    <source>
        <dbReference type="ARBA" id="ARBA00023235"/>
    </source>
</evidence>
<evidence type="ECO:0000256" key="7">
    <source>
        <dbReference type="ARBA" id="ARBA00022833"/>
    </source>
</evidence>
<keyword evidence="9 11" id="KW-0238">DNA-binding</keyword>
<dbReference type="Gene3D" id="3.40.50.300">
    <property type="entry name" value="P-loop containing nucleotide triphosphate hydrolases"/>
    <property type="match status" value="2"/>
</dbReference>
<evidence type="ECO:0000256" key="3">
    <source>
        <dbReference type="ARBA" id="ARBA00022723"/>
    </source>
</evidence>
<dbReference type="PANTHER" id="PTHR30580:SF0">
    <property type="entry name" value="PRIMOSOMAL PROTEIN N"/>
    <property type="match status" value="1"/>
</dbReference>
<dbReference type="Pfam" id="PF00270">
    <property type="entry name" value="DEAD"/>
    <property type="match status" value="1"/>
</dbReference>
<comment type="catalytic activity">
    <reaction evidence="11">
        <text>ATP + H2O = ADP + phosphate + H(+)</text>
        <dbReference type="Rhea" id="RHEA:13065"/>
        <dbReference type="ChEBI" id="CHEBI:15377"/>
        <dbReference type="ChEBI" id="CHEBI:15378"/>
        <dbReference type="ChEBI" id="CHEBI:30616"/>
        <dbReference type="ChEBI" id="CHEBI:43474"/>
        <dbReference type="ChEBI" id="CHEBI:456216"/>
        <dbReference type="EC" id="5.6.2.4"/>
    </reaction>
</comment>
<keyword evidence="8 11" id="KW-0067">ATP-binding</keyword>
<dbReference type="AlphaFoldDB" id="A0A6P1ZEA6"/>
<comment type="caution">
    <text evidence="14">The sequence shown here is derived from an EMBL/GenBank/DDBJ whole genome shotgun (WGS) entry which is preliminary data.</text>
</comment>
<dbReference type="PANTHER" id="PTHR30580">
    <property type="entry name" value="PRIMOSOMAL PROTEIN N"/>
    <property type="match status" value="1"/>
</dbReference>
<evidence type="ECO:0000256" key="11">
    <source>
        <dbReference type="HAMAP-Rule" id="MF_00983"/>
    </source>
</evidence>
<evidence type="ECO:0000259" key="13">
    <source>
        <dbReference type="PROSITE" id="PS51194"/>
    </source>
</evidence>
<dbReference type="GO" id="GO:0006302">
    <property type="term" value="P:double-strand break repair"/>
    <property type="evidence" value="ECO:0007669"/>
    <property type="project" value="InterPro"/>
</dbReference>
<dbReference type="GO" id="GO:0005524">
    <property type="term" value="F:ATP binding"/>
    <property type="evidence" value="ECO:0007669"/>
    <property type="project" value="UniProtKB-UniRule"/>
</dbReference>
<organism evidence="14 15">
    <name type="scientific">Oceanidesulfovibrio marinus</name>
    <dbReference type="NCBI Taxonomy" id="370038"/>
    <lineage>
        <taxon>Bacteria</taxon>
        <taxon>Pseudomonadati</taxon>
        <taxon>Thermodesulfobacteriota</taxon>
        <taxon>Desulfovibrionia</taxon>
        <taxon>Desulfovibrionales</taxon>
        <taxon>Desulfovibrionaceae</taxon>
        <taxon>Oceanidesulfovibrio</taxon>
    </lineage>
</organism>
<dbReference type="InterPro" id="IPR041236">
    <property type="entry name" value="PriA_C"/>
</dbReference>
<dbReference type="Pfam" id="PF00271">
    <property type="entry name" value="Helicase_C"/>
    <property type="match status" value="1"/>
</dbReference>
<dbReference type="EC" id="5.6.2.4" evidence="11"/>
<name>A0A6P1ZEA6_9BACT</name>
<gene>
    <name evidence="11 14" type="primary">priA</name>
    <name evidence="14" type="ORF">DQK91_15195</name>
</gene>
<feature type="binding site" evidence="11">
    <location>
        <position position="537"/>
    </location>
    <ligand>
        <name>Zn(2+)</name>
        <dbReference type="ChEBI" id="CHEBI:29105"/>
        <label>1</label>
    </ligand>
</feature>
<dbReference type="PROSITE" id="PS51194">
    <property type="entry name" value="HELICASE_CTER"/>
    <property type="match status" value="1"/>
</dbReference>
<dbReference type="InterPro" id="IPR011545">
    <property type="entry name" value="DEAD/DEAH_box_helicase_dom"/>
</dbReference>
<dbReference type="PROSITE" id="PS51192">
    <property type="entry name" value="HELICASE_ATP_BIND_1"/>
    <property type="match status" value="1"/>
</dbReference>
<keyword evidence="4 11" id="KW-0547">Nucleotide-binding</keyword>
<feature type="domain" description="Helicase ATP-binding" evidence="12">
    <location>
        <begin position="269"/>
        <end position="437"/>
    </location>
</feature>
<feature type="binding site" evidence="11">
    <location>
        <position position="527"/>
    </location>
    <ligand>
        <name>Zn(2+)</name>
        <dbReference type="ChEBI" id="CHEBI:29105"/>
        <label>2</label>
    </ligand>
</feature>
<dbReference type="Gene3D" id="3.40.1440.60">
    <property type="entry name" value="PriA, 3(prime) DNA-binding domain"/>
    <property type="match status" value="1"/>
</dbReference>
<feature type="domain" description="Helicase C-terminal" evidence="13">
    <location>
        <begin position="518"/>
        <end position="687"/>
    </location>
</feature>
<sequence>MKRAVRIALASPPFANLTYEEPAWLPSEAMRPGTRVLVPLGNGMRLGVVLSGEGEMPAEGAGYQLKPVLWPVERTPLFSEAYLDMIRNLALRQMESEGRILGQILPAGLKTARIIYTVYEGGAPRRLKSAELSKLDESGKKELARLWLSGNMEAKSVEPAAAVEYASVVKDPPWSVRPSAKRQIALLEFLWDRGPTARAILTKELGPETSTVLKTLADRGLVTIGPQPAFCAAVDESACDADSGVCYQLSEGQAAALAAFEASLDGEANGAGAAAVSHLLFGVTGSGKTAVYLELARACLARGRSVVLLAPEVALAINLRRAVCAVFPDRNVIFHHGYQPPKERERNFVRAATEDGPHIVVGTRSALFLPLRELGAVVLDEEHDASFKQDERMGYQAKEVAHFLAAQHSGVCILGSATPDVKTFHAAQSGLLPQHVLSERFGNAAMPCVELVDIRRIGPTDSLLAPQSALRLRQVVDAGDQAIIMLNRRGYAPLMYCKECGQVARCEHCDIGLTYHKGRERLVCHYCGDSLPYPLLCPTCGAADYLPMGEGTERLEETLSAALPRGCEVLRLDRDSTRRPGRMEAILNAFARKEAQVLVGTQMLSKGHHFPDVTLVVAADADMGLNLPDYRAAERSFQLLVQVAGRAGRGDRPGCVLIQTRNPDHYCWQYVQQNDYEGFFAQELERRRKRKYPPFVKLGLVRMELPPTVGDGVVLGGALAQPARELARSLGAQFLGPVPAPIPRLRGKRRFQCLIKAADWPTVRRLYAVFQDQAKAMEGVKISLDLDPLDML</sequence>
<dbReference type="InterPro" id="IPR001650">
    <property type="entry name" value="Helicase_C-like"/>
</dbReference>
<proteinExistence type="inferred from homology"/>
<dbReference type="Pfam" id="PF18319">
    <property type="entry name" value="Zn_ribbon_PriA"/>
    <property type="match status" value="1"/>
</dbReference>
<reference evidence="14 15" key="1">
    <citation type="submission" date="2018-06" db="EMBL/GenBank/DDBJ databases">
        <title>Complete genome of Desulfovibrio marinus P48SEP.</title>
        <authorList>
            <person name="Crispim J.S."/>
            <person name="Vidigal P.M.P."/>
            <person name="Silva L.C.F."/>
            <person name="Araujo L.C."/>
            <person name="Laguardia C.N."/>
            <person name="Dias R.S."/>
            <person name="Sousa M.P."/>
            <person name="Paula S.O."/>
            <person name="Silva C."/>
        </authorList>
    </citation>
    <scope>NUCLEOTIDE SEQUENCE [LARGE SCALE GENOMIC DNA]</scope>
    <source>
        <strain evidence="14 15">P48SEP</strain>
    </source>
</reference>
<comment type="catalytic activity">
    <reaction evidence="11">
        <text>Couples ATP hydrolysis with the unwinding of duplex DNA by translocating in the 3'-5' direction.</text>
        <dbReference type="EC" id="5.6.2.4"/>
    </reaction>
</comment>
<dbReference type="GO" id="GO:0008270">
    <property type="term" value="F:zinc ion binding"/>
    <property type="evidence" value="ECO:0007669"/>
    <property type="project" value="UniProtKB-UniRule"/>
</dbReference>
<feature type="binding site" evidence="11">
    <location>
        <position position="540"/>
    </location>
    <ligand>
        <name>Zn(2+)</name>
        <dbReference type="ChEBI" id="CHEBI:29105"/>
        <label>1</label>
    </ligand>
</feature>
<dbReference type="InterPro" id="IPR005259">
    <property type="entry name" value="PriA"/>
</dbReference>
<evidence type="ECO:0000256" key="1">
    <source>
        <dbReference type="ARBA" id="ARBA00022515"/>
    </source>
</evidence>
<dbReference type="InterPro" id="IPR041222">
    <property type="entry name" value="PriA_3primeBD"/>
</dbReference>
<dbReference type="GO" id="GO:0006270">
    <property type="term" value="P:DNA replication initiation"/>
    <property type="evidence" value="ECO:0007669"/>
    <property type="project" value="TreeGrafter"/>
</dbReference>
<keyword evidence="1 11" id="KW-0639">Primosome</keyword>
<evidence type="ECO:0000256" key="5">
    <source>
        <dbReference type="ARBA" id="ARBA00022801"/>
    </source>
</evidence>
<comment type="subunit">
    <text evidence="11">Component of the replication restart primosome.</text>
</comment>
<dbReference type="RefSeq" id="WP_144306230.1">
    <property type="nucleotide sequence ID" value="NZ_QMIF01000010.1"/>
</dbReference>
<comment type="cofactor">
    <cofactor evidence="11">
        <name>Zn(2+)</name>
        <dbReference type="ChEBI" id="CHEBI:29105"/>
    </cofactor>
    <text evidence="11">Binds 2 zinc ions per subunit.</text>
</comment>
<comment type="similarity">
    <text evidence="11">Belongs to the helicase family. PriA subfamily.</text>
</comment>
<feature type="binding site" evidence="11">
    <location>
        <position position="524"/>
    </location>
    <ligand>
        <name>Zn(2+)</name>
        <dbReference type="ChEBI" id="CHEBI:29105"/>
        <label>2</label>
    </ligand>
</feature>
<evidence type="ECO:0000313" key="15">
    <source>
        <dbReference type="Proteomes" id="UP000434052"/>
    </source>
</evidence>
<dbReference type="Pfam" id="PF18074">
    <property type="entry name" value="PriA_C"/>
    <property type="match status" value="1"/>
</dbReference>
<dbReference type="NCBIfam" id="TIGR00595">
    <property type="entry name" value="priA"/>
    <property type="match status" value="1"/>
</dbReference>
<dbReference type="HAMAP" id="MF_00983">
    <property type="entry name" value="PriA"/>
    <property type="match status" value="1"/>
</dbReference>
<dbReference type="GO" id="GO:0006269">
    <property type="term" value="P:DNA replication, synthesis of primer"/>
    <property type="evidence" value="ECO:0007669"/>
    <property type="project" value="UniProtKB-KW"/>
</dbReference>